<keyword evidence="1" id="KW-0812">Transmembrane</keyword>
<name>A0ABU7XMW4_9FLAO</name>
<dbReference type="Pfam" id="PF03938">
    <property type="entry name" value="OmpH"/>
    <property type="match status" value="1"/>
</dbReference>
<protein>
    <submittedName>
        <fullName evidence="2">OmpH family outer membrane protein</fullName>
    </submittedName>
</protein>
<keyword evidence="1" id="KW-1133">Transmembrane helix</keyword>
<accession>A0ABU7XMW4</accession>
<keyword evidence="1" id="KW-0472">Membrane</keyword>
<comment type="caution">
    <text evidence="2">The sequence shown here is derived from an EMBL/GenBank/DDBJ whole genome shotgun (WGS) entry which is preliminary data.</text>
</comment>
<evidence type="ECO:0000313" key="2">
    <source>
        <dbReference type="EMBL" id="MEF3831736.1"/>
    </source>
</evidence>
<gene>
    <name evidence="2" type="ORF">N1F79_01215</name>
</gene>
<keyword evidence="3" id="KW-1185">Reference proteome</keyword>
<dbReference type="RefSeq" id="WP_303308740.1">
    <property type="nucleotide sequence ID" value="NZ_JAODOP010000001.1"/>
</dbReference>
<dbReference type="SUPFAM" id="SSF111384">
    <property type="entry name" value="OmpH-like"/>
    <property type="match status" value="1"/>
</dbReference>
<organism evidence="2 3">
    <name type="scientific">Flavivirga spongiicola</name>
    <dbReference type="NCBI Taxonomy" id="421621"/>
    <lineage>
        <taxon>Bacteria</taxon>
        <taxon>Pseudomonadati</taxon>
        <taxon>Bacteroidota</taxon>
        <taxon>Flavobacteriia</taxon>
        <taxon>Flavobacteriales</taxon>
        <taxon>Flavobacteriaceae</taxon>
        <taxon>Flavivirga</taxon>
    </lineage>
</organism>
<dbReference type="SMART" id="SM00935">
    <property type="entry name" value="OmpH"/>
    <property type="match status" value="1"/>
</dbReference>
<dbReference type="EMBL" id="JAODOP010000001">
    <property type="protein sequence ID" value="MEF3831736.1"/>
    <property type="molecule type" value="Genomic_DNA"/>
</dbReference>
<dbReference type="InterPro" id="IPR005632">
    <property type="entry name" value="Chaperone_Skp"/>
</dbReference>
<proteinExistence type="predicted"/>
<evidence type="ECO:0000256" key="1">
    <source>
        <dbReference type="SAM" id="Phobius"/>
    </source>
</evidence>
<evidence type="ECO:0000313" key="3">
    <source>
        <dbReference type="Proteomes" id="UP001337305"/>
    </source>
</evidence>
<reference evidence="2 3" key="1">
    <citation type="submission" date="2022-09" db="EMBL/GenBank/DDBJ databases">
        <title>Genome sequencing of Flavivirga sp. MEBiC05379.</title>
        <authorList>
            <person name="Oh H.-M."/>
            <person name="Kwon K.K."/>
            <person name="Park M.J."/>
            <person name="Yang S.-H."/>
        </authorList>
    </citation>
    <scope>NUCLEOTIDE SEQUENCE [LARGE SCALE GENOMIC DNA]</scope>
    <source>
        <strain evidence="2 3">MEBiC05379</strain>
    </source>
</reference>
<dbReference type="Gene3D" id="3.30.910.20">
    <property type="entry name" value="Skp domain"/>
    <property type="match status" value="1"/>
</dbReference>
<feature type="transmembrane region" description="Helical" evidence="1">
    <location>
        <begin position="6"/>
        <end position="27"/>
    </location>
</feature>
<dbReference type="Proteomes" id="UP001337305">
    <property type="component" value="Unassembled WGS sequence"/>
</dbReference>
<sequence>MTNFNRLTITNTILIVIAIIVALINYLQSINQKDMVYVDNIKLFNGFNMTKDVKVIEEAKINTQAKELDSLYSKLKSLSSEEKVDTFTKNLQQQIAYKSKALQEAQDNYTYNLNQNVWHRLNTYIKLYGQAHDYEIILGTNGNGNVMFAKETIDITNQIIEYANKKYEGH</sequence>
<dbReference type="InterPro" id="IPR024930">
    <property type="entry name" value="Skp_dom_sf"/>
</dbReference>